<organism evidence="1">
    <name type="scientific">Shewanella algae</name>
    <dbReference type="NCBI Taxonomy" id="38313"/>
    <lineage>
        <taxon>Bacteria</taxon>
        <taxon>Pseudomonadati</taxon>
        <taxon>Pseudomonadota</taxon>
        <taxon>Gammaproteobacteria</taxon>
        <taxon>Alteromonadales</taxon>
        <taxon>Shewanellaceae</taxon>
        <taxon>Shewanella</taxon>
    </lineage>
</organism>
<dbReference type="EMBL" id="CP032664">
    <property type="protein sequence ID" value="QQO82125.1"/>
    <property type="molecule type" value="Genomic_DNA"/>
</dbReference>
<dbReference type="RefSeq" id="WP_218997005.1">
    <property type="nucleotide sequence ID" value="NZ_CP032664.1"/>
</dbReference>
<protein>
    <submittedName>
        <fullName evidence="1">Uncharacterized protein</fullName>
    </submittedName>
</protein>
<dbReference type="Gene3D" id="3.40.140.10">
    <property type="entry name" value="Cytidine Deaminase, domain 2"/>
    <property type="match status" value="1"/>
</dbReference>
<evidence type="ECO:0000313" key="1">
    <source>
        <dbReference type="EMBL" id="QQO82125.1"/>
    </source>
</evidence>
<reference evidence="1" key="1">
    <citation type="submission" date="2018-09" db="EMBL/GenBank/DDBJ databases">
        <title>Genome sequencing and analysis.</title>
        <authorList>
            <person name="Huang Y.-T."/>
        </authorList>
    </citation>
    <scope>NUCLEOTIDE SEQUENCE</scope>
    <source>
        <strain evidence="1">HIDE</strain>
    </source>
</reference>
<proteinExistence type="predicted"/>
<gene>
    <name evidence="1" type="ORF">D7032_01970</name>
</gene>
<dbReference type="AlphaFoldDB" id="A0A7T8E987"/>
<accession>A0A7T8E987</accession>
<sequence>MDDTIVSLSEQAFFTIVTAALEAYKVDHSKLEDGSEVRLETFGNLWGHSTKHNRSVVYHVSYADVSTSASREKVEVTPNDQAYNLKKEFVDYFFPEMSHLGDYHSHPYSVEDGIKSELKLERDGFHKFSPGDFKAVRAEHKKKRDYRVGIVVTVFERDDENFIARKVQWIDKTSCVRFQYNKMTIWIKAYVWAGDEKRKRADKKVSIVCPTIGLPLLKIRQNDIV</sequence>
<name>A0A7T8E987_9GAMM</name>